<feature type="transmembrane region" description="Helical" evidence="6">
    <location>
        <begin position="14"/>
        <end position="36"/>
    </location>
</feature>
<evidence type="ECO:0000256" key="5">
    <source>
        <dbReference type="ARBA" id="ARBA00023136"/>
    </source>
</evidence>
<evidence type="ECO:0000313" key="9">
    <source>
        <dbReference type="Proteomes" id="UP000295678"/>
    </source>
</evidence>
<accession>A0A4R3M964</accession>
<dbReference type="RefSeq" id="WP_245499729.1">
    <property type="nucleotide sequence ID" value="NZ_SMAK01000006.1"/>
</dbReference>
<proteinExistence type="inferred from homology"/>
<dbReference type="PANTHER" id="PTHR32322:SF2">
    <property type="entry name" value="EAMA DOMAIN-CONTAINING PROTEIN"/>
    <property type="match status" value="1"/>
</dbReference>
<dbReference type="EMBL" id="SMAK01000006">
    <property type="protein sequence ID" value="TCT09970.1"/>
    <property type="molecule type" value="Genomic_DNA"/>
</dbReference>
<dbReference type="Proteomes" id="UP000295678">
    <property type="component" value="Unassembled WGS sequence"/>
</dbReference>
<evidence type="ECO:0000256" key="1">
    <source>
        <dbReference type="ARBA" id="ARBA00004141"/>
    </source>
</evidence>
<gene>
    <name evidence="8" type="ORF">EDC22_106165</name>
</gene>
<reference evidence="8 9" key="1">
    <citation type="submission" date="2019-03" db="EMBL/GenBank/DDBJ databases">
        <title>Genomic Encyclopedia of Type Strains, Phase IV (KMG-IV): sequencing the most valuable type-strain genomes for metagenomic binning, comparative biology and taxonomic classification.</title>
        <authorList>
            <person name="Goeker M."/>
        </authorList>
    </citation>
    <scope>NUCLEOTIDE SEQUENCE [LARGE SCALE GENOMIC DNA]</scope>
    <source>
        <strain evidence="8 9">DSM 19345</strain>
    </source>
</reference>
<dbReference type="PANTHER" id="PTHR32322">
    <property type="entry name" value="INNER MEMBRANE TRANSPORTER"/>
    <property type="match status" value="1"/>
</dbReference>
<dbReference type="Pfam" id="PF00892">
    <property type="entry name" value="EamA"/>
    <property type="match status" value="2"/>
</dbReference>
<evidence type="ECO:0000259" key="7">
    <source>
        <dbReference type="Pfam" id="PF00892"/>
    </source>
</evidence>
<feature type="transmembrane region" description="Helical" evidence="6">
    <location>
        <begin position="199"/>
        <end position="216"/>
    </location>
</feature>
<organism evidence="8 9">
    <name type="scientific">Tepidamorphus gemmatus</name>
    <dbReference type="NCBI Taxonomy" id="747076"/>
    <lineage>
        <taxon>Bacteria</taxon>
        <taxon>Pseudomonadati</taxon>
        <taxon>Pseudomonadota</taxon>
        <taxon>Alphaproteobacteria</taxon>
        <taxon>Hyphomicrobiales</taxon>
        <taxon>Tepidamorphaceae</taxon>
        <taxon>Tepidamorphus</taxon>
    </lineage>
</organism>
<feature type="transmembrane region" description="Helical" evidence="6">
    <location>
        <begin position="228"/>
        <end position="247"/>
    </location>
</feature>
<dbReference type="InterPro" id="IPR037185">
    <property type="entry name" value="EmrE-like"/>
</dbReference>
<feature type="transmembrane region" description="Helical" evidence="6">
    <location>
        <begin position="163"/>
        <end position="187"/>
    </location>
</feature>
<sequence>MTAASDRQAPAPDFGWTGFTLYALTVFSWSTSWFAIKMQIGPVPVLDSVLYRFVIAAAAMLAWVVLSGRRVRFPARLHIRFALMGALMFSTNFALFYVAAQWLTSGLLAVVFSLVTVLNPISAALFLKERIEPRVLLGALIGISGIALIFGPEVARPQTGLAALAGLACAAAGTICFSLGNIVATTVHREGHPVISSNAWGMIYGVGVLAAVVAAVGDPPVFDTSTSYVVSLVWLATVATVVPMWSYLTLMRRIGPGRAGYATVMFPIGALVISWLFEGYEWNWMAIAGLGLAIVGNLFVLGRMRRPV</sequence>
<dbReference type="InterPro" id="IPR050638">
    <property type="entry name" value="AA-Vitamin_Transporters"/>
</dbReference>
<comment type="caution">
    <text evidence="8">The sequence shown here is derived from an EMBL/GenBank/DDBJ whole genome shotgun (WGS) entry which is preliminary data.</text>
</comment>
<keyword evidence="9" id="KW-1185">Reference proteome</keyword>
<keyword evidence="4 6" id="KW-1133">Transmembrane helix</keyword>
<feature type="transmembrane region" description="Helical" evidence="6">
    <location>
        <begin position="283"/>
        <end position="302"/>
    </location>
</feature>
<feature type="transmembrane region" description="Helical" evidence="6">
    <location>
        <begin position="78"/>
        <end position="100"/>
    </location>
</feature>
<dbReference type="GO" id="GO:0016020">
    <property type="term" value="C:membrane"/>
    <property type="evidence" value="ECO:0007669"/>
    <property type="project" value="UniProtKB-SubCell"/>
</dbReference>
<evidence type="ECO:0000256" key="3">
    <source>
        <dbReference type="ARBA" id="ARBA00022692"/>
    </source>
</evidence>
<evidence type="ECO:0000256" key="6">
    <source>
        <dbReference type="SAM" id="Phobius"/>
    </source>
</evidence>
<feature type="domain" description="EamA" evidence="7">
    <location>
        <begin position="18"/>
        <end position="150"/>
    </location>
</feature>
<feature type="transmembrane region" description="Helical" evidence="6">
    <location>
        <begin position="106"/>
        <end position="127"/>
    </location>
</feature>
<feature type="transmembrane region" description="Helical" evidence="6">
    <location>
        <begin position="134"/>
        <end position="151"/>
    </location>
</feature>
<evidence type="ECO:0000256" key="4">
    <source>
        <dbReference type="ARBA" id="ARBA00022989"/>
    </source>
</evidence>
<keyword evidence="3 6" id="KW-0812">Transmembrane</keyword>
<name>A0A4R3M964_9HYPH</name>
<comment type="similarity">
    <text evidence="2">Belongs to the EamA transporter family.</text>
</comment>
<feature type="transmembrane region" description="Helical" evidence="6">
    <location>
        <begin position="48"/>
        <end position="66"/>
    </location>
</feature>
<dbReference type="InterPro" id="IPR000620">
    <property type="entry name" value="EamA_dom"/>
</dbReference>
<protein>
    <submittedName>
        <fullName evidence="8">Drug/metabolite transporter (DMT)-like permease</fullName>
    </submittedName>
</protein>
<dbReference type="AlphaFoldDB" id="A0A4R3M964"/>
<evidence type="ECO:0000313" key="8">
    <source>
        <dbReference type="EMBL" id="TCT09970.1"/>
    </source>
</evidence>
<evidence type="ECO:0000256" key="2">
    <source>
        <dbReference type="ARBA" id="ARBA00007362"/>
    </source>
</evidence>
<feature type="transmembrane region" description="Helical" evidence="6">
    <location>
        <begin position="259"/>
        <end position="277"/>
    </location>
</feature>
<feature type="domain" description="EamA" evidence="7">
    <location>
        <begin position="166"/>
        <end position="301"/>
    </location>
</feature>
<dbReference type="SUPFAM" id="SSF103481">
    <property type="entry name" value="Multidrug resistance efflux transporter EmrE"/>
    <property type="match status" value="2"/>
</dbReference>
<comment type="subcellular location">
    <subcellularLocation>
        <location evidence="1">Membrane</location>
        <topology evidence="1">Multi-pass membrane protein</topology>
    </subcellularLocation>
</comment>
<keyword evidence="5 6" id="KW-0472">Membrane</keyword>